<evidence type="ECO:0000313" key="3">
    <source>
        <dbReference type="Proteomes" id="UP001154282"/>
    </source>
</evidence>
<dbReference type="EMBL" id="CAMGYJ010000005">
    <property type="protein sequence ID" value="CAI0408904.1"/>
    <property type="molecule type" value="Genomic_DNA"/>
</dbReference>
<proteinExistence type="predicted"/>
<gene>
    <name evidence="2" type="ORF">LITE_LOCUS14161</name>
</gene>
<comment type="caution">
    <text evidence="2">The sequence shown here is derived from an EMBL/GenBank/DDBJ whole genome shotgun (WGS) entry which is preliminary data.</text>
</comment>
<evidence type="ECO:0000256" key="1">
    <source>
        <dbReference type="SAM" id="MobiDB-lite"/>
    </source>
</evidence>
<dbReference type="AlphaFoldDB" id="A0AAV0JHW8"/>
<dbReference type="Proteomes" id="UP001154282">
    <property type="component" value="Unassembled WGS sequence"/>
</dbReference>
<name>A0AAV0JHW8_9ROSI</name>
<organism evidence="2 3">
    <name type="scientific">Linum tenue</name>
    <dbReference type="NCBI Taxonomy" id="586396"/>
    <lineage>
        <taxon>Eukaryota</taxon>
        <taxon>Viridiplantae</taxon>
        <taxon>Streptophyta</taxon>
        <taxon>Embryophyta</taxon>
        <taxon>Tracheophyta</taxon>
        <taxon>Spermatophyta</taxon>
        <taxon>Magnoliopsida</taxon>
        <taxon>eudicotyledons</taxon>
        <taxon>Gunneridae</taxon>
        <taxon>Pentapetalae</taxon>
        <taxon>rosids</taxon>
        <taxon>fabids</taxon>
        <taxon>Malpighiales</taxon>
        <taxon>Linaceae</taxon>
        <taxon>Linum</taxon>
    </lineage>
</organism>
<accession>A0AAV0JHW8</accession>
<reference evidence="2" key="1">
    <citation type="submission" date="2022-08" db="EMBL/GenBank/DDBJ databases">
        <authorList>
            <person name="Gutierrez-Valencia J."/>
        </authorList>
    </citation>
    <scope>NUCLEOTIDE SEQUENCE</scope>
</reference>
<evidence type="ECO:0000313" key="2">
    <source>
        <dbReference type="EMBL" id="CAI0408904.1"/>
    </source>
</evidence>
<feature type="region of interest" description="Disordered" evidence="1">
    <location>
        <begin position="1"/>
        <end position="65"/>
    </location>
</feature>
<keyword evidence="3" id="KW-1185">Reference proteome</keyword>
<feature type="compositionally biased region" description="Gly residues" evidence="1">
    <location>
        <begin position="22"/>
        <end position="33"/>
    </location>
</feature>
<sequence>ERLVLLQPQGQEIPDRNPNQPGHGGRVLEGYGEGQDHIQQLQEDRAEEDAGFLQGPSPSRPEIRLDHARVPPRRCRFSRHHHHAHHLFPCKSLQHQSRPPCSFILDSGIVVSHIYLIFFF</sequence>
<feature type="non-terminal residue" evidence="2">
    <location>
        <position position="1"/>
    </location>
</feature>
<protein>
    <submittedName>
        <fullName evidence="2">Uncharacterized protein</fullName>
    </submittedName>
</protein>